<reference evidence="2 3" key="1">
    <citation type="submission" date="2024-04" db="EMBL/GenBank/DDBJ databases">
        <title>Symmetric and asymmetric DNA N6-adenine methylation regulates different biological responses in Mucorales.</title>
        <authorList>
            <consortium name="Lawrence Berkeley National Laboratory"/>
            <person name="Lax C."/>
            <person name="Mondo S.J."/>
            <person name="Osorio-Concepcion M."/>
            <person name="Muszewska A."/>
            <person name="Corrochano-Luque M."/>
            <person name="Gutierrez G."/>
            <person name="Riley R."/>
            <person name="Lipzen A."/>
            <person name="Guo J."/>
            <person name="Hundley H."/>
            <person name="Amirebrahimi M."/>
            <person name="Ng V."/>
            <person name="Lorenzo-Gutierrez D."/>
            <person name="Binder U."/>
            <person name="Yang J."/>
            <person name="Song Y."/>
            <person name="Canovas D."/>
            <person name="Navarro E."/>
            <person name="Freitag M."/>
            <person name="Gabaldon T."/>
            <person name="Grigoriev I.V."/>
            <person name="Corrochano L.M."/>
            <person name="Nicolas F.E."/>
            <person name="Garre V."/>
        </authorList>
    </citation>
    <scope>NUCLEOTIDE SEQUENCE [LARGE SCALE GENOMIC DNA]</scope>
    <source>
        <strain evidence="2 3">L51</strain>
    </source>
</reference>
<protein>
    <recommendedName>
        <fullName evidence="4">HCP-like protein</fullName>
    </recommendedName>
</protein>
<proteinExistence type="inferred from homology"/>
<name>A0ABR3B2V6_PHYBL</name>
<evidence type="ECO:0000256" key="1">
    <source>
        <dbReference type="ARBA" id="ARBA00038101"/>
    </source>
</evidence>
<dbReference type="InterPro" id="IPR006597">
    <property type="entry name" value="Sel1-like"/>
</dbReference>
<dbReference type="Gene3D" id="1.25.40.10">
    <property type="entry name" value="Tetratricopeptide repeat domain"/>
    <property type="match status" value="3"/>
</dbReference>
<comment type="caution">
    <text evidence="2">The sequence shown here is derived from an EMBL/GenBank/DDBJ whole genome shotgun (WGS) entry which is preliminary data.</text>
</comment>
<sequence length="394" mass="44150">MAHTFEQLLASTSEDLHLFTAVELINATAVDSINHSSCDDELASHALQYLRLKAAKGDVEAKIKLSTIMDRSENDKTMTIQPDKREALVWARSIFDRRLSGALAPCVTALMRPAGNLDNKDQKPGKLMLDRVLERAEEGDEKEMCHLVGVLLVDGIGLERNVDRGVDFLKRAAEHGHEEAGIELATILGDSFKYPAMYDLKQSLEIYERVAQKIQTTHSRKMSQADARALTDLARMYYEGEGSKGVERDVDKAYYYARQVAENTGEQYCQYIVGDALLHALGSTGRDVRQALFWLTQSGEQGFPLAVEALSKLYFEGSSESGMKQDYEQAHYWCIRGDDIWPSGLGYCQTCLGDMHRAGLGVPKDLVRSFEYYQKAASQQDAPQNYARYMLGEM</sequence>
<dbReference type="InterPro" id="IPR011990">
    <property type="entry name" value="TPR-like_helical_dom_sf"/>
</dbReference>
<keyword evidence="3" id="KW-1185">Reference proteome</keyword>
<dbReference type="PANTHER" id="PTHR11102:SF160">
    <property type="entry name" value="ERAD-ASSOCIATED E3 UBIQUITIN-PROTEIN LIGASE COMPONENT HRD3"/>
    <property type="match status" value="1"/>
</dbReference>
<dbReference type="Proteomes" id="UP001448207">
    <property type="component" value="Unassembled WGS sequence"/>
</dbReference>
<evidence type="ECO:0008006" key="4">
    <source>
        <dbReference type="Google" id="ProtNLM"/>
    </source>
</evidence>
<dbReference type="InterPro" id="IPR050767">
    <property type="entry name" value="Sel1_AlgK"/>
</dbReference>
<comment type="similarity">
    <text evidence="1">Belongs to the sel-1 family.</text>
</comment>
<dbReference type="Pfam" id="PF08238">
    <property type="entry name" value="Sel1"/>
    <property type="match status" value="5"/>
</dbReference>
<dbReference type="SUPFAM" id="SSF81901">
    <property type="entry name" value="HCP-like"/>
    <property type="match status" value="2"/>
</dbReference>
<accession>A0ABR3B2V6</accession>
<dbReference type="EMBL" id="JBCLYO010000006">
    <property type="protein sequence ID" value="KAL0087541.1"/>
    <property type="molecule type" value="Genomic_DNA"/>
</dbReference>
<gene>
    <name evidence="2" type="ORF">J3Q64DRAFT_1451715</name>
</gene>
<dbReference type="SMART" id="SM00671">
    <property type="entry name" value="SEL1"/>
    <property type="match status" value="5"/>
</dbReference>
<dbReference type="PANTHER" id="PTHR11102">
    <property type="entry name" value="SEL-1-LIKE PROTEIN"/>
    <property type="match status" value="1"/>
</dbReference>
<evidence type="ECO:0000313" key="2">
    <source>
        <dbReference type="EMBL" id="KAL0087541.1"/>
    </source>
</evidence>
<organism evidence="2 3">
    <name type="scientific">Phycomyces blakesleeanus</name>
    <dbReference type="NCBI Taxonomy" id="4837"/>
    <lineage>
        <taxon>Eukaryota</taxon>
        <taxon>Fungi</taxon>
        <taxon>Fungi incertae sedis</taxon>
        <taxon>Mucoromycota</taxon>
        <taxon>Mucoromycotina</taxon>
        <taxon>Mucoromycetes</taxon>
        <taxon>Mucorales</taxon>
        <taxon>Phycomycetaceae</taxon>
        <taxon>Phycomyces</taxon>
    </lineage>
</organism>
<evidence type="ECO:0000313" key="3">
    <source>
        <dbReference type="Proteomes" id="UP001448207"/>
    </source>
</evidence>